<dbReference type="SUPFAM" id="SSF103473">
    <property type="entry name" value="MFS general substrate transporter"/>
    <property type="match status" value="1"/>
</dbReference>
<keyword evidence="3" id="KW-1003">Cell membrane</keyword>
<proteinExistence type="predicted"/>
<reference evidence="9 10" key="1">
    <citation type="submission" date="2020-02" db="EMBL/GenBank/DDBJ databases">
        <title>Acidophilic actinobacteria isolated from forest soil.</title>
        <authorList>
            <person name="Golinska P."/>
        </authorList>
    </citation>
    <scope>NUCLEOTIDE SEQUENCE [LARGE SCALE GENOMIC DNA]</scope>
    <source>
        <strain evidence="9 10">NL8</strain>
    </source>
</reference>
<evidence type="ECO:0000256" key="2">
    <source>
        <dbReference type="ARBA" id="ARBA00022448"/>
    </source>
</evidence>
<name>A0ABS5KV04_9ACTN</name>
<keyword evidence="2" id="KW-0813">Transport</keyword>
<feature type="transmembrane region" description="Helical" evidence="7">
    <location>
        <begin position="47"/>
        <end position="70"/>
    </location>
</feature>
<dbReference type="PANTHER" id="PTHR23517">
    <property type="entry name" value="RESISTANCE PROTEIN MDTM, PUTATIVE-RELATED-RELATED"/>
    <property type="match status" value="1"/>
</dbReference>
<keyword evidence="6 7" id="KW-0472">Membrane</keyword>
<keyword evidence="10" id="KW-1185">Reference proteome</keyword>
<feature type="transmembrane region" description="Helical" evidence="7">
    <location>
        <begin position="82"/>
        <end position="106"/>
    </location>
</feature>
<feature type="transmembrane region" description="Helical" evidence="7">
    <location>
        <begin position="293"/>
        <end position="317"/>
    </location>
</feature>
<feature type="domain" description="Major facilitator superfamily (MFS) profile" evidence="8">
    <location>
        <begin position="1"/>
        <end position="412"/>
    </location>
</feature>
<feature type="transmembrane region" description="Helical" evidence="7">
    <location>
        <begin position="323"/>
        <end position="344"/>
    </location>
</feature>
<sequence>MTNTVVQPPVRPHRQAWARAALALTAIGWGANQFAPMVLLYRERMGVSASAAEAIFGLYAAGLVPGLLIAGPLSDRIGRRPVVTFAVLLSMLSGVVLMLGSHGLAWLSTGRVLMGVASGAAFSAGSAWVKELSAANAVAGAGARRASIAMTVGFGIGPLVAGVLVQWGPAAYEAPYIPQLILAATALALLARTPETVQRWQSGILGSGLLRLRGFGDRRFVGVLLPMAPWVFAAATIAMVYLPGLTAGHVKGISLVYAGTAATVTAMSGVLIQPYARRIAASPAGRNPSRPRLLTLGLCLVTLGTLTDAGVAALTGLGAGQAILTLAAAVIMGFGYGVLLVFGLAEVQRLAPPEDLAGMTAVFQAFTYLGFAAPYVLSALKNVASPSTLLLAVAALGALTLVVTLRNARRTG</sequence>
<dbReference type="InterPro" id="IPR050171">
    <property type="entry name" value="MFS_Transporters"/>
</dbReference>
<dbReference type="InterPro" id="IPR020846">
    <property type="entry name" value="MFS_dom"/>
</dbReference>
<evidence type="ECO:0000256" key="1">
    <source>
        <dbReference type="ARBA" id="ARBA00004651"/>
    </source>
</evidence>
<feature type="transmembrane region" description="Helical" evidence="7">
    <location>
        <begin position="383"/>
        <end position="405"/>
    </location>
</feature>
<comment type="caution">
    <text evidence="9">The sequence shown here is derived from an EMBL/GenBank/DDBJ whole genome shotgun (WGS) entry which is preliminary data.</text>
</comment>
<dbReference type="EMBL" id="JAAFYZ010000085">
    <property type="protein sequence ID" value="MBS2549883.1"/>
    <property type="molecule type" value="Genomic_DNA"/>
</dbReference>
<evidence type="ECO:0000313" key="9">
    <source>
        <dbReference type="EMBL" id="MBS2549883.1"/>
    </source>
</evidence>
<comment type="subcellular location">
    <subcellularLocation>
        <location evidence="1">Cell membrane</location>
        <topology evidence="1">Multi-pass membrane protein</topology>
    </subcellularLocation>
</comment>
<dbReference type="Proteomes" id="UP000730482">
    <property type="component" value="Unassembled WGS sequence"/>
</dbReference>
<keyword evidence="5 7" id="KW-1133">Transmembrane helix</keyword>
<dbReference type="Pfam" id="PF07690">
    <property type="entry name" value="MFS_1"/>
    <property type="match status" value="1"/>
</dbReference>
<evidence type="ECO:0000256" key="5">
    <source>
        <dbReference type="ARBA" id="ARBA00022989"/>
    </source>
</evidence>
<evidence type="ECO:0000259" key="8">
    <source>
        <dbReference type="PROSITE" id="PS50850"/>
    </source>
</evidence>
<feature type="transmembrane region" description="Helical" evidence="7">
    <location>
        <begin position="149"/>
        <end position="168"/>
    </location>
</feature>
<evidence type="ECO:0000256" key="4">
    <source>
        <dbReference type="ARBA" id="ARBA00022692"/>
    </source>
</evidence>
<keyword evidence="4 7" id="KW-0812">Transmembrane</keyword>
<protein>
    <submittedName>
        <fullName evidence="9">MFS transporter</fullName>
    </submittedName>
</protein>
<dbReference type="InterPro" id="IPR036259">
    <property type="entry name" value="MFS_trans_sf"/>
</dbReference>
<feature type="transmembrane region" description="Helical" evidence="7">
    <location>
        <begin position="254"/>
        <end position="272"/>
    </location>
</feature>
<feature type="transmembrane region" description="Helical" evidence="7">
    <location>
        <begin position="21"/>
        <end position="41"/>
    </location>
</feature>
<dbReference type="InterPro" id="IPR005829">
    <property type="entry name" value="Sugar_transporter_CS"/>
</dbReference>
<evidence type="ECO:0000256" key="7">
    <source>
        <dbReference type="SAM" id="Phobius"/>
    </source>
</evidence>
<accession>A0ABS5KV04</accession>
<dbReference type="InterPro" id="IPR011701">
    <property type="entry name" value="MFS"/>
</dbReference>
<feature type="transmembrane region" description="Helical" evidence="7">
    <location>
        <begin position="356"/>
        <end position="377"/>
    </location>
</feature>
<dbReference type="Gene3D" id="1.20.1250.20">
    <property type="entry name" value="MFS general substrate transporter like domains"/>
    <property type="match status" value="1"/>
</dbReference>
<organism evidence="9 10">
    <name type="scientific">Catenulispora pinistramenti</name>
    <dbReference type="NCBI Taxonomy" id="2705254"/>
    <lineage>
        <taxon>Bacteria</taxon>
        <taxon>Bacillati</taxon>
        <taxon>Actinomycetota</taxon>
        <taxon>Actinomycetes</taxon>
        <taxon>Catenulisporales</taxon>
        <taxon>Catenulisporaceae</taxon>
        <taxon>Catenulispora</taxon>
    </lineage>
</organism>
<dbReference type="PROSITE" id="PS50850">
    <property type="entry name" value="MFS"/>
    <property type="match status" value="1"/>
</dbReference>
<dbReference type="RefSeq" id="WP_212011690.1">
    <property type="nucleotide sequence ID" value="NZ_JAAFYZ010000085.1"/>
</dbReference>
<evidence type="ECO:0000313" key="10">
    <source>
        <dbReference type="Proteomes" id="UP000730482"/>
    </source>
</evidence>
<dbReference type="PROSITE" id="PS00216">
    <property type="entry name" value="SUGAR_TRANSPORT_1"/>
    <property type="match status" value="1"/>
</dbReference>
<evidence type="ECO:0000256" key="3">
    <source>
        <dbReference type="ARBA" id="ARBA00022475"/>
    </source>
</evidence>
<gene>
    <name evidence="9" type="ORF">KGQ19_23745</name>
</gene>
<feature type="transmembrane region" description="Helical" evidence="7">
    <location>
        <begin position="220"/>
        <end position="242"/>
    </location>
</feature>
<feature type="transmembrane region" description="Helical" evidence="7">
    <location>
        <begin position="174"/>
        <end position="191"/>
    </location>
</feature>
<evidence type="ECO:0000256" key="6">
    <source>
        <dbReference type="ARBA" id="ARBA00023136"/>
    </source>
</evidence>
<feature type="transmembrane region" description="Helical" evidence="7">
    <location>
        <begin position="112"/>
        <end position="129"/>
    </location>
</feature>